<keyword evidence="2" id="KW-1185">Reference proteome</keyword>
<accession>A0A9X0CR55</accession>
<proteinExistence type="predicted"/>
<dbReference type="Proteomes" id="UP001163046">
    <property type="component" value="Unassembled WGS sequence"/>
</dbReference>
<evidence type="ECO:0000313" key="1">
    <source>
        <dbReference type="EMBL" id="KAJ7371203.1"/>
    </source>
</evidence>
<gene>
    <name evidence="1" type="ORF">OS493_027317</name>
</gene>
<organism evidence="1 2">
    <name type="scientific">Desmophyllum pertusum</name>
    <dbReference type="NCBI Taxonomy" id="174260"/>
    <lineage>
        <taxon>Eukaryota</taxon>
        <taxon>Metazoa</taxon>
        <taxon>Cnidaria</taxon>
        <taxon>Anthozoa</taxon>
        <taxon>Hexacorallia</taxon>
        <taxon>Scleractinia</taxon>
        <taxon>Caryophylliina</taxon>
        <taxon>Caryophylliidae</taxon>
        <taxon>Desmophyllum</taxon>
    </lineage>
</organism>
<comment type="caution">
    <text evidence="1">The sequence shown here is derived from an EMBL/GenBank/DDBJ whole genome shotgun (WGS) entry which is preliminary data.</text>
</comment>
<name>A0A9X0CR55_9CNID</name>
<evidence type="ECO:0000313" key="2">
    <source>
        <dbReference type="Proteomes" id="UP001163046"/>
    </source>
</evidence>
<reference evidence="1" key="1">
    <citation type="submission" date="2023-01" db="EMBL/GenBank/DDBJ databases">
        <title>Genome assembly of the deep-sea coral Lophelia pertusa.</title>
        <authorList>
            <person name="Herrera S."/>
            <person name="Cordes E."/>
        </authorList>
    </citation>
    <scope>NUCLEOTIDE SEQUENCE</scope>
    <source>
        <strain evidence="1">USNM1676648</strain>
        <tissue evidence="1">Polyp</tissue>
    </source>
</reference>
<dbReference type="AlphaFoldDB" id="A0A9X0CR55"/>
<dbReference type="EMBL" id="MU826850">
    <property type="protein sequence ID" value="KAJ7371203.1"/>
    <property type="molecule type" value="Genomic_DNA"/>
</dbReference>
<protein>
    <submittedName>
        <fullName evidence="1">Uncharacterized protein</fullName>
    </submittedName>
</protein>
<sequence length="113" mass="13022">MLFCGGERGCRDIASTISVKISTKEIEIGFNSTVLKEKEVGHEPKCTMGKYYNELQFMRALVLFGSLYMQMKSGPKRNFTGILRINGEIRTFLCSITPWITFTKPWFRLSLKR</sequence>